<keyword evidence="2" id="KW-1185">Reference proteome</keyword>
<dbReference type="Proteomes" id="UP001055879">
    <property type="component" value="Linkage Group LG18"/>
</dbReference>
<gene>
    <name evidence="1" type="ORF">L6452_43594</name>
</gene>
<protein>
    <submittedName>
        <fullName evidence="1">Uncharacterized protein</fullName>
    </submittedName>
</protein>
<organism evidence="1 2">
    <name type="scientific">Arctium lappa</name>
    <name type="common">Greater burdock</name>
    <name type="synonym">Lappa major</name>
    <dbReference type="NCBI Taxonomy" id="4217"/>
    <lineage>
        <taxon>Eukaryota</taxon>
        <taxon>Viridiplantae</taxon>
        <taxon>Streptophyta</taxon>
        <taxon>Embryophyta</taxon>
        <taxon>Tracheophyta</taxon>
        <taxon>Spermatophyta</taxon>
        <taxon>Magnoliopsida</taxon>
        <taxon>eudicotyledons</taxon>
        <taxon>Gunneridae</taxon>
        <taxon>Pentapetalae</taxon>
        <taxon>asterids</taxon>
        <taxon>campanulids</taxon>
        <taxon>Asterales</taxon>
        <taxon>Asteraceae</taxon>
        <taxon>Carduoideae</taxon>
        <taxon>Cardueae</taxon>
        <taxon>Arctiinae</taxon>
        <taxon>Arctium</taxon>
    </lineage>
</organism>
<proteinExistence type="predicted"/>
<name>A0ACB8XCY9_ARCLA</name>
<evidence type="ECO:0000313" key="1">
    <source>
        <dbReference type="EMBL" id="KAI3664979.1"/>
    </source>
</evidence>
<reference evidence="1 2" key="2">
    <citation type="journal article" date="2022" name="Mol. Ecol. Resour.">
        <title>The genomes of chicory, endive, great burdock and yacon provide insights into Asteraceae paleo-polyploidization history and plant inulin production.</title>
        <authorList>
            <person name="Fan W."/>
            <person name="Wang S."/>
            <person name="Wang H."/>
            <person name="Wang A."/>
            <person name="Jiang F."/>
            <person name="Liu H."/>
            <person name="Zhao H."/>
            <person name="Xu D."/>
            <person name="Zhang Y."/>
        </authorList>
    </citation>
    <scope>NUCLEOTIDE SEQUENCE [LARGE SCALE GENOMIC DNA]</scope>
    <source>
        <strain evidence="2">cv. Niubang</strain>
    </source>
</reference>
<accession>A0ACB8XCY9</accession>
<evidence type="ECO:0000313" key="2">
    <source>
        <dbReference type="Proteomes" id="UP001055879"/>
    </source>
</evidence>
<dbReference type="EMBL" id="CM042064">
    <property type="protein sequence ID" value="KAI3664979.1"/>
    <property type="molecule type" value="Genomic_DNA"/>
</dbReference>
<comment type="caution">
    <text evidence="1">The sequence shown here is derived from an EMBL/GenBank/DDBJ whole genome shotgun (WGS) entry which is preliminary data.</text>
</comment>
<sequence length="118" mass="13026">MHGNPSQAVEGSGENPMHTARVASPMQEGTSSMLMQSKGDGGSSTSQTTVMTMLMNTVLRTFRTLPRRGHPLQQPQTQNRFDPLVEEDMLEEQTKTKETEQSESCTNDGAMDDIQSHK</sequence>
<reference evidence="2" key="1">
    <citation type="journal article" date="2022" name="Mol. Ecol. Resour.">
        <title>The genomes of chicory, endive, great burdock and yacon provide insights into Asteraceae palaeo-polyploidization history and plant inulin production.</title>
        <authorList>
            <person name="Fan W."/>
            <person name="Wang S."/>
            <person name="Wang H."/>
            <person name="Wang A."/>
            <person name="Jiang F."/>
            <person name="Liu H."/>
            <person name="Zhao H."/>
            <person name="Xu D."/>
            <person name="Zhang Y."/>
        </authorList>
    </citation>
    <scope>NUCLEOTIDE SEQUENCE [LARGE SCALE GENOMIC DNA]</scope>
    <source>
        <strain evidence="2">cv. Niubang</strain>
    </source>
</reference>